<dbReference type="NCBIfam" id="TIGR01726">
    <property type="entry name" value="HEQRo_perm_3TM"/>
    <property type="match status" value="1"/>
</dbReference>
<gene>
    <name evidence="10" type="ORF">UFOPK2761_00615</name>
</gene>
<dbReference type="Gene3D" id="1.10.3720.10">
    <property type="entry name" value="MetI-like"/>
    <property type="match status" value="1"/>
</dbReference>
<sequence length="304" mass="32458">MSDQSVLYDVPGPRAVRRQRIGTVLALLFIAGLVGIAVQRLASRGQFDAELWEPWINPGSDDFAQVWELVGKGALATGIAAALAITLSLLVGVLLGVTRMMSGRLGRIPVIVFIELFRGLPVVITIVFVWRAMVELGIPVDVLPGEDALWYLVIGLTLYNSVIVAEILRAGVASLPSGQGEAGRAVGMTEGQVMRSILLPQAFRTMLPALISQLVVVLKDTSLAAVIGLGYLELLRRGNQISQVLDNPIQSLFVVGLLFIVINYALSRLAIHLERRLSTSSYSSPEPGTAAITLDAQSRGGGPG</sequence>
<dbReference type="EMBL" id="CAEZYQ010000003">
    <property type="protein sequence ID" value="CAB4732470.1"/>
    <property type="molecule type" value="Genomic_DNA"/>
</dbReference>
<evidence type="ECO:0000256" key="1">
    <source>
        <dbReference type="ARBA" id="ARBA00004651"/>
    </source>
</evidence>
<dbReference type="InterPro" id="IPR043429">
    <property type="entry name" value="ArtM/GltK/GlnP/TcyL/YhdX-like"/>
</dbReference>
<dbReference type="CDD" id="cd06261">
    <property type="entry name" value="TM_PBP2"/>
    <property type="match status" value="1"/>
</dbReference>
<feature type="transmembrane region" description="Helical" evidence="8">
    <location>
        <begin position="148"/>
        <end position="168"/>
    </location>
</feature>
<feature type="domain" description="ABC transmembrane type-1" evidence="9">
    <location>
        <begin position="74"/>
        <end position="270"/>
    </location>
</feature>
<dbReference type="GO" id="GO:0043190">
    <property type="term" value="C:ATP-binding cassette (ABC) transporter complex"/>
    <property type="evidence" value="ECO:0007669"/>
    <property type="project" value="InterPro"/>
</dbReference>
<keyword evidence="2" id="KW-0813">Transport</keyword>
<keyword evidence="5 8" id="KW-1133">Transmembrane helix</keyword>
<dbReference type="InterPro" id="IPR035906">
    <property type="entry name" value="MetI-like_sf"/>
</dbReference>
<dbReference type="InterPro" id="IPR000515">
    <property type="entry name" value="MetI-like"/>
</dbReference>
<feature type="transmembrane region" description="Helical" evidence="8">
    <location>
        <begin position="210"/>
        <end position="232"/>
    </location>
</feature>
<dbReference type="InterPro" id="IPR010065">
    <property type="entry name" value="AA_ABC_transptr_permease_3TM"/>
</dbReference>
<evidence type="ECO:0000313" key="10">
    <source>
        <dbReference type="EMBL" id="CAB4732470.1"/>
    </source>
</evidence>
<evidence type="ECO:0000256" key="8">
    <source>
        <dbReference type="SAM" id="Phobius"/>
    </source>
</evidence>
<feature type="region of interest" description="Disordered" evidence="7">
    <location>
        <begin position="279"/>
        <end position="304"/>
    </location>
</feature>
<evidence type="ECO:0000256" key="2">
    <source>
        <dbReference type="ARBA" id="ARBA00022448"/>
    </source>
</evidence>
<evidence type="ECO:0000256" key="4">
    <source>
        <dbReference type="ARBA" id="ARBA00022692"/>
    </source>
</evidence>
<reference evidence="10" key="1">
    <citation type="submission" date="2020-05" db="EMBL/GenBank/DDBJ databases">
        <authorList>
            <person name="Chiriac C."/>
            <person name="Salcher M."/>
            <person name="Ghai R."/>
            <person name="Kavagutti S V."/>
        </authorList>
    </citation>
    <scope>NUCLEOTIDE SEQUENCE</scope>
</reference>
<evidence type="ECO:0000256" key="6">
    <source>
        <dbReference type="ARBA" id="ARBA00023136"/>
    </source>
</evidence>
<dbReference type="PANTHER" id="PTHR30614">
    <property type="entry name" value="MEMBRANE COMPONENT OF AMINO ACID ABC TRANSPORTER"/>
    <property type="match status" value="1"/>
</dbReference>
<dbReference type="GO" id="GO:0006865">
    <property type="term" value="P:amino acid transport"/>
    <property type="evidence" value="ECO:0007669"/>
    <property type="project" value="TreeGrafter"/>
</dbReference>
<name>A0A6J6SBZ1_9ZZZZ</name>
<protein>
    <submittedName>
        <fullName evidence="10">Unannotated protein</fullName>
    </submittedName>
</protein>
<organism evidence="10">
    <name type="scientific">freshwater metagenome</name>
    <dbReference type="NCBI Taxonomy" id="449393"/>
    <lineage>
        <taxon>unclassified sequences</taxon>
        <taxon>metagenomes</taxon>
        <taxon>ecological metagenomes</taxon>
    </lineage>
</organism>
<evidence type="ECO:0000256" key="7">
    <source>
        <dbReference type="SAM" id="MobiDB-lite"/>
    </source>
</evidence>
<feature type="transmembrane region" description="Helical" evidence="8">
    <location>
        <begin position="74"/>
        <end position="98"/>
    </location>
</feature>
<dbReference type="GO" id="GO:0022857">
    <property type="term" value="F:transmembrane transporter activity"/>
    <property type="evidence" value="ECO:0007669"/>
    <property type="project" value="InterPro"/>
</dbReference>
<feature type="transmembrane region" description="Helical" evidence="8">
    <location>
        <begin position="110"/>
        <end position="133"/>
    </location>
</feature>
<dbReference type="Pfam" id="PF00528">
    <property type="entry name" value="BPD_transp_1"/>
    <property type="match status" value="1"/>
</dbReference>
<feature type="transmembrane region" description="Helical" evidence="8">
    <location>
        <begin position="252"/>
        <end position="271"/>
    </location>
</feature>
<keyword evidence="4 8" id="KW-0812">Transmembrane</keyword>
<dbReference type="AlphaFoldDB" id="A0A6J6SBZ1"/>
<evidence type="ECO:0000256" key="5">
    <source>
        <dbReference type="ARBA" id="ARBA00022989"/>
    </source>
</evidence>
<keyword evidence="6 8" id="KW-0472">Membrane</keyword>
<accession>A0A6J6SBZ1</accession>
<evidence type="ECO:0000259" key="9">
    <source>
        <dbReference type="PROSITE" id="PS50928"/>
    </source>
</evidence>
<keyword evidence="3" id="KW-1003">Cell membrane</keyword>
<dbReference type="PROSITE" id="PS50928">
    <property type="entry name" value="ABC_TM1"/>
    <property type="match status" value="1"/>
</dbReference>
<proteinExistence type="predicted"/>
<comment type="subcellular location">
    <subcellularLocation>
        <location evidence="1">Cell membrane</location>
        <topology evidence="1">Multi-pass membrane protein</topology>
    </subcellularLocation>
</comment>
<evidence type="ECO:0000256" key="3">
    <source>
        <dbReference type="ARBA" id="ARBA00022475"/>
    </source>
</evidence>
<dbReference type="PANTHER" id="PTHR30614:SF21">
    <property type="entry name" value="AMINO ACID ABC TRANSPORTER PERMEASE"/>
    <property type="match status" value="1"/>
</dbReference>
<feature type="transmembrane region" description="Helical" evidence="8">
    <location>
        <begin position="21"/>
        <end position="42"/>
    </location>
</feature>
<dbReference type="SUPFAM" id="SSF161098">
    <property type="entry name" value="MetI-like"/>
    <property type="match status" value="1"/>
</dbReference>